<feature type="compositionally biased region" description="Basic and acidic residues" evidence="13">
    <location>
        <begin position="491"/>
        <end position="502"/>
    </location>
</feature>
<evidence type="ECO:0000256" key="6">
    <source>
        <dbReference type="ARBA" id="ARBA00022896"/>
    </source>
</evidence>
<keyword evidence="10" id="KW-1015">Disulfide bond</keyword>
<dbReference type="InterPro" id="IPR037197">
    <property type="entry name" value="WWE_dom_sf"/>
</dbReference>
<feature type="compositionally biased region" description="Low complexity" evidence="13">
    <location>
        <begin position="474"/>
        <end position="490"/>
    </location>
</feature>
<reference evidence="19 20" key="1">
    <citation type="submission" date="2016-02" db="EMBL/GenBank/DDBJ databases">
        <title>Genome analysis of coral dinoflagellate symbionts highlights evolutionary adaptations to a symbiotic lifestyle.</title>
        <authorList>
            <person name="Aranda M."/>
            <person name="Li Y."/>
            <person name="Liew Y.J."/>
            <person name="Baumgarten S."/>
            <person name="Simakov O."/>
            <person name="Wilson M."/>
            <person name="Piel J."/>
            <person name="Ashoor H."/>
            <person name="Bougouffa S."/>
            <person name="Bajic V.B."/>
            <person name="Ryu T."/>
            <person name="Ravasi T."/>
            <person name="Bayer T."/>
            <person name="Micklem G."/>
            <person name="Kim H."/>
            <person name="Bhak J."/>
            <person name="Lajeunesse T.C."/>
            <person name="Voolstra C.R."/>
        </authorList>
    </citation>
    <scope>NUCLEOTIDE SEQUENCE [LARGE SCALE GENOMIC DNA]</scope>
    <source>
        <strain evidence="19 20">CCMP2467</strain>
    </source>
</reference>
<dbReference type="Proteomes" id="UP000186817">
    <property type="component" value="Unassembled WGS sequence"/>
</dbReference>
<evidence type="ECO:0000256" key="2">
    <source>
        <dbReference type="ARBA" id="ARBA00004123"/>
    </source>
</evidence>
<keyword evidence="12" id="KW-0175">Coiled coil</keyword>
<dbReference type="GO" id="GO:0051276">
    <property type="term" value="P:chromosome organization"/>
    <property type="evidence" value="ECO:0007669"/>
    <property type="project" value="InterPro"/>
</dbReference>
<dbReference type="Gene3D" id="4.10.800.10">
    <property type="entry name" value="Thyroglobulin type-1"/>
    <property type="match status" value="1"/>
</dbReference>
<feature type="compositionally biased region" description="Basic and acidic residues" evidence="13">
    <location>
        <begin position="314"/>
        <end position="324"/>
    </location>
</feature>
<feature type="region of interest" description="Disordered" evidence="13">
    <location>
        <begin position="220"/>
        <end position="247"/>
    </location>
</feature>
<dbReference type="PANTHER" id="PTHR24014">
    <property type="entry name" value="2-OXOGLUTARATE AND IRON-DEPENDENT OXYGENASE DOMAIN-CONTAINING PROTEIN 2"/>
    <property type="match status" value="1"/>
</dbReference>
<dbReference type="GO" id="GO:0051213">
    <property type="term" value="F:dioxygenase activity"/>
    <property type="evidence" value="ECO:0007669"/>
    <property type="project" value="UniProtKB-KW"/>
</dbReference>
<organism evidence="19 20">
    <name type="scientific">Symbiodinium microadriaticum</name>
    <name type="common">Dinoflagellate</name>
    <name type="synonym">Zooxanthella microadriatica</name>
    <dbReference type="NCBI Taxonomy" id="2951"/>
    <lineage>
        <taxon>Eukaryota</taxon>
        <taxon>Sar</taxon>
        <taxon>Alveolata</taxon>
        <taxon>Dinophyceae</taxon>
        <taxon>Suessiales</taxon>
        <taxon>Symbiodiniaceae</taxon>
        <taxon>Symbiodinium</taxon>
    </lineage>
</organism>
<dbReference type="Gene3D" id="3.30.720.50">
    <property type="match status" value="1"/>
</dbReference>
<sequence length="2130" mass="233205">MKVSAAQTSGASQTVTSVRASCGLPWAPGQLPQAPQMLHGVHSFVPVVMRAVVPRRVEPVVMEPVVVVQRQFSAPCLVRKASLTAPAAPPGQGHGFVQPEGAAARAKVEAVCVPAEPLPTWAAPATPPQPQGLRVSPSYEKPENDSETGIPDGSERNGLASESQDEEAVEAVAVSEKDFSRMRAKLEATRNELVEKMAELMKLEANLSVALGEKPTAWSCLPSSEPAEPAEPAEASDAAMHATSLSAQSSIEMQDRAIGVVAEEYECESSVASFQAPEKGCNTRAVGTTTDDLMATASDDNVKDLNTSQTSSSPDKKDASRSDTARSAPSRAGSGGSGSSGRVSALLNAPPVSARLSLRRRGSQTAKEASPDTKEFGELSGLRRSASATMANKLRRSSSAKELTGGNNGLLASDVARLVASPEIGTLNDFLPHPIPEPEVLRESSAEASASNAHVASRQKRASAKAPQANEMQRSSSEARIRGSRAGSRAGSREAASREVKPRLPQTASNERSTGSRMLSSQQLTCNEQPRQSPSPQRLRPATPQRGAVARPATPQRGTVARAAAGPASASQSQPRAVPATGRETYSLRNRFVESECPRAMSDAVDGLDAFRRLESNDFQVELRPAPGQKRPRDDDEVEIIEAPVPPVDLNFEAPEASDEEDNVRVVLCDAGPRSGGMAYYLGRQWERGAVHGEGAIDGDADAGQTGALALVAPDNQAELVEQDEDLETTVSKISFQMDEAELADTPWRRAGTNLSDFFNFGMSEDEFKEYVMRRGVRVRLEAKGRRKIERLEGGRQQCKAAADGRRGQEKTSPKCEGQATRRHGAAVLKLGDRSLAVLDKELAERVVLVSGFDVRLVRINSKMDHYHVLQGLQDPCDEGETSETFYCYQCWGETGTPGNKKLDGPFSEREMREAFAGVFEKRTGSAWGSLKPGDKVAHGNFWWQQVSAVDEQALWQYYVHDGVDGKRRGWYPYEDDASALVEEMFAQHVSNDQEKRTAIRTVSSGYFSYRIDLEAMTQENARTGKVRAIRRFTKTVMETSAKKWAAKRSPADRKKVAKTILKTKSKPKAREPSKTRKTSKPSKPSKAAKAKAPKVKVATGKDAKAQVFQGKFTRTSTGLKKRDLKKNKYGKVVSKRLSEAGRKNFARVACWIAACQKARDELGITGFVAIRKDTELYKKAKELCPHVEPHVLGKAKRLMYLRGGWKAAASRSGGMAARIRQTPMLGENFCQLRVLVTHVTTTAIVTFLDVLFSVRRRAMLGIASYDSDEEPPAAPAAEAVPAAAEPPAKRQRTEEPAADLAPKTLARPELPTRVREQKLREIKREISLAKSATAVVQVVRQNLKDCWDARWGAEALYQVAKRSTARTRQEWAEDKAVLKLAEKLKEDAASGNDADIILLSMEALRRMTIQESQDQKSIIEHVVSLMVARSWRSPAKSLARLFWLGAPLKSEGSLKEHFESKALPSLLRSKQMDLDGPDLALILAAMKGEKGVKDTALQSKVVLRLKEKGIHRGLSATDIVEMAECLQDLGVQDQAALRPLGQEGLRRRGELTPDESHRIHTAFQAMKQPLPQVWDKPGSTKTKQTDNGKVTTQAFALQDGHEKKRHGNNDIERTSPPRVVRDMKMPSPHVCLHLETDSIIPKCLTVSMQAFEVDDAASTATASTPSRRRQVAFVVAPIVFVAALLGVCGLAGLFSAPDLGSRALIKSIRGTKDRCEEAGEVLPGRFRPRCTEDGNWASHQCDGSTGMCWCADKAGQLLEGTRGKPGKGPRHKAELQDCMPAQPPSLPKVSGFVVNSPYAQQALKAGILSFFGGGSKQDPSHADDDEDVPEATRRYKKFRKHEELFAASIPDSWVAPELLEIVRACKSGFNCEPREICPHLREEVAGVYSFPCFTKDFISCFNEEIASFYSSGIPARRPNSMNNYGVIVNEIGMRPMITEFQQKYIWPVAKVLFPEQASQFDDHHSFIVRYTASEDLGLDMHTDDSDVTFNVCLGHEFTGATLTFCGYMGAPNHRKASHVYSHEVGRAVLHLGSRRHGADDIASGTRMNLIIWSHNKAWRRMHKLRLSEDYEKEEGPPDPVCLSYTHDRDYLAFKKKPVGRAAGRNRAWCPPKGMEYEGFGDKDKDEDIL</sequence>
<dbReference type="InterPro" id="IPR043928">
    <property type="entry name" value="DNVP"/>
</dbReference>
<feature type="compositionally biased region" description="Low complexity" evidence="13">
    <location>
        <begin position="560"/>
        <end position="580"/>
    </location>
</feature>
<dbReference type="InterPro" id="IPR036857">
    <property type="entry name" value="Thyroglobulin_1_sf"/>
</dbReference>
<evidence type="ECO:0000256" key="9">
    <source>
        <dbReference type="ARBA" id="ARBA00023004"/>
    </source>
</evidence>
<keyword evidence="4" id="KW-0507">mRNA processing</keyword>
<dbReference type="GO" id="GO:0005634">
    <property type="term" value="C:nucleus"/>
    <property type="evidence" value="ECO:0007669"/>
    <property type="project" value="UniProtKB-SubCell"/>
</dbReference>
<feature type="coiled-coil region" evidence="12">
    <location>
        <begin position="179"/>
        <end position="206"/>
    </location>
</feature>
<feature type="transmembrane region" description="Helical" evidence="14">
    <location>
        <begin position="1672"/>
        <end position="1695"/>
    </location>
</feature>
<dbReference type="InterPro" id="IPR006620">
    <property type="entry name" value="Pro_4_hyd_alph"/>
</dbReference>
<dbReference type="GO" id="GO:0003677">
    <property type="term" value="F:DNA binding"/>
    <property type="evidence" value="ECO:0007669"/>
    <property type="project" value="InterPro"/>
</dbReference>
<name>A0A1Q9CAR4_SYMMI</name>
<feature type="compositionally biased region" description="Low complexity" evidence="13">
    <location>
        <begin position="529"/>
        <end position="541"/>
    </location>
</feature>
<protein>
    <submittedName>
        <fullName evidence="19">2-oxoglutarate and iron-dependent oxygenase domain-containing protein 2</fullName>
    </submittedName>
</protein>
<dbReference type="OrthoDB" id="442920at2759"/>
<evidence type="ECO:0000256" key="1">
    <source>
        <dbReference type="ARBA" id="ARBA00001961"/>
    </source>
</evidence>
<feature type="region of interest" description="Disordered" evidence="13">
    <location>
        <begin position="358"/>
        <end position="408"/>
    </location>
</feature>
<dbReference type="SUPFAM" id="SSF57610">
    <property type="entry name" value="Thyroglobulin type-1 domain"/>
    <property type="match status" value="1"/>
</dbReference>
<dbReference type="PROSITE" id="PS51162">
    <property type="entry name" value="THYROGLOBULIN_1_2"/>
    <property type="match status" value="1"/>
</dbReference>
<feature type="domain" description="WGR" evidence="18">
    <location>
        <begin position="845"/>
        <end position="942"/>
    </location>
</feature>
<evidence type="ECO:0000259" key="17">
    <source>
        <dbReference type="PROSITE" id="PS51471"/>
    </source>
</evidence>
<dbReference type="GO" id="GO:0031418">
    <property type="term" value="F:L-ascorbic acid binding"/>
    <property type="evidence" value="ECO:0007669"/>
    <property type="project" value="UniProtKB-KW"/>
</dbReference>
<evidence type="ECO:0000256" key="5">
    <source>
        <dbReference type="ARBA" id="ARBA00022723"/>
    </source>
</evidence>
<dbReference type="Pfam" id="PF02825">
    <property type="entry name" value="WWE"/>
    <property type="match status" value="1"/>
</dbReference>
<comment type="similarity">
    <text evidence="3">Belongs to the FIP1 family.</text>
</comment>
<dbReference type="InterPro" id="IPR018123">
    <property type="entry name" value="WWE-dom_subgr"/>
</dbReference>
<dbReference type="InterPro" id="IPR007854">
    <property type="entry name" value="Fip1_dom"/>
</dbReference>
<feature type="region of interest" description="Disordered" evidence="13">
    <location>
        <begin position="441"/>
        <end position="583"/>
    </location>
</feature>
<feature type="compositionally biased region" description="Polar residues" evidence="13">
    <location>
        <begin position="506"/>
        <end position="528"/>
    </location>
</feature>
<dbReference type="Pfam" id="PF00086">
    <property type="entry name" value="Thyroglobulin_1"/>
    <property type="match status" value="1"/>
</dbReference>
<dbReference type="SMART" id="SM00678">
    <property type="entry name" value="WWE"/>
    <property type="match status" value="1"/>
</dbReference>
<dbReference type="SUPFAM" id="SSF117839">
    <property type="entry name" value="WWE domain"/>
    <property type="match status" value="1"/>
</dbReference>
<feature type="region of interest" description="Disordered" evidence="13">
    <location>
        <begin position="1600"/>
        <end position="1624"/>
    </location>
</feature>
<dbReference type="InterPro" id="IPR000716">
    <property type="entry name" value="Thyroglobulin_1"/>
</dbReference>
<dbReference type="PROSITE" id="PS50918">
    <property type="entry name" value="WWE"/>
    <property type="match status" value="1"/>
</dbReference>
<evidence type="ECO:0000256" key="12">
    <source>
        <dbReference type="SAM" id="Coils"/>
    </source>
</evidence>
<evidence type="ECO:0000259" key="15">
    <source>
        <dbReference type="PROSITE" id="PS50918"/>
    </source>
</evidence>
<feature type="compositionally biased region" description="Low complexity" evidence="13">
    <location>
        <begin position="446"/>
        <end position="456"/>
    </location>
</feature>
<evidence type="ECO:0000256" key="4">
    <source>
        <dbReference type="ARBA" id="ARBA00022664"/>
    </source>
</evidence>
<feature type="compositionally biased region" description="Polar residues" evidence="13">
    <location>
        <begin position="304"/>
        <end position="313"/>
    </location>
</feature>
<evidence type="ECO:0000256" key="10">
    <source>
        <dbReference type="ARBA" id="ARBA00023157"/>
    </source>
</evidence>
<feature type="region of interest" description="Disordered" evidence="13">
    <location>
        <begin position="1268"/>
        <end position="1307"/>
    </location>
</feature>
<dbReference type="SMART" id="SM00211">
    <property type="entry name" value="TY"/>
    <property type="match status" value="1"/>
</dbReference>
<dbReference type="PROSITE" id="PS51471">
    <property type="entry name" value="FE2OG_OXY"/>
    <property type="match status" value="1"/>
</dbReference>
<gene>
    <name evidence="19" type="primary">ogfod2</name>
    <name evidence="19" type="ORF">AK812_SmicGene39641</name>
</gene>
<dbReference type="InterPro" id="IPR008893">
    <property type="entry name" value="WGR_domain"/>
</dbReference>
<keyword evidence="11" id="KW-0539">Nucleus</keyword>
<keyword evidence="9" id="KW-0408">Iron</keyword>
<comment type="cofactor">
    <cofactor evidence="1">
        <name>L-ascorbate</name>
        <dbReference type="ChEBI" id="CHEBI:38290"/>
    </cofactor>
</comment>
<accession>A0A1Q9CAR4</accession>
<evidence type="ECO:0000313" key="19">
    <source>
        <dbReference type="EMBL" id="OLP79998.1"/>
    </source>
</evidence>
<dbReference type="InterPro" id="IPR004170">
    <property type="entry name" value="WWE_dom"/>
</dbReference>
<feature type="compositionally biased region" description="Low complexity" evidence="13">
    <location>
        <begin position="222"/>
        <end position="239"/>
    </location>
</feature>
<keyword evidence="14" id="KW-1133">Transmembrane helix</keyword>
<evidence type="ECO:0000256" key="3">
    <source>
        <dbReference type="ARBA" id="ARBA00007459"/>
    </source>
</evidence>
<feature type="region of interest" description="Disordered" evidence="13">
    <location>
        <begin position="1061"/>
        <end position="1097"/>
    </location>
</feature>
<evidence type="ECO:0000313" key="20">
    <source>
        <dbReference type="Proteomes" id="UP000186817"/>
    </source>
</evidence>
<dbReference type="PROSITE" id="PS51977">
    <property type="entry name" value="WGR"/>
    <property type="match status" value="1"/>
</dbReference>
<feature type="region of interest" description="Disordered" evidence="13">
    <location>
        <begin position="119"/>
        <end position="166"/>
    </location>
</feature>
<keyword evidence="14" id="KW-0812">Transmembrane</keyword>
<feature type="compositionally biased region" description="Low complexity" evidence="13">
    <location>
        <begin position="1276"/>
        <end position="1287"/>
    </location>
</feature>
<dbReference type="PROSITE" id="PS00484">
    <property type="entry name" value="THYROGLOBULIN_1_1"/>
    <property type="match status" value="1"/>
</dbReference>
<keyword evidence="14" id="KW-0472">Membrane</keyword>
<feature type="region of interest" description="Disordered" evidence="13">
    <location>
        <begin position="295"/>
        <end position="345"/>
    </location>
</feature>
<comment type="subcellular location">
    <subcellularLocation>
        <location evidence="2">Nucleus</location>
    </subcellularLocation>
</comment>
<evidence type="ECO:0000256" key="8">
    <source>
        <dbReference type="ARBA" id="ARBA00023002"/>
    </source>
</evidence>
<dbReference type="Pfam" id="PF25238">
    <property type="entry name" value="OGFOD2-like"/>
    <property type="match status" value="1"/>
</dbReference>
<dbReference type="PANTHER" id="PTHR24014:SF4">
    <property type="entry name" value="2-OXOGLUTARATE AND IRON-DEPENDENT OXYGENASE DOMAIN-CONTAINING PROTEIN 2"/>
    <property type="match status" value="1"/>
</dbReference>
<comment type="caution">
    <text evidence="19">The sequence shown here is derived from an EMBL/GenBank/DDBJ whole genome shotgun (WGS) entry which is preliminary data.</text>
</comment>
<dbReference type="GO" id="GO:0016705">
    <property type="term" value="F:oxidoreductase activity, acting on paired donors, with incorporation or reduction of molecular oxygen"/>
    <property type="evidence" value="ECO:0007669"/>
    <property type="project" value="InterPro"/>
</dbReference>
<evidence type="ECO:0000259" key="16">
    <source>
        <dbReference type="PROSITE" id="PS51162"/>
    </source>
</evidence>
<proteinExistence type="inferred from homology"/>
<evidence type="ECO:0000256" key="13">
    <source>
        <dbReference type="SAM" id="MobiDB-lite"/>
    </source>
</evidence>
<dbReference type="GO" id="GO:0006397">
    <property type="term" value="P:mRNA processing"/>
    <property type="evidence" value="ECO:0007669"/>
    <property type="project" value="UniProtKB-KW"/>
</dbReference>
<keyword evidence="20" id="KW-1185">Reference proteome</keyword>
<evidence type="ECO:0000259" key="18">
    <source>
        <dbReference type="PROSITE" id="PS51977"/>
    </source>
</evidence>
<dbReference type="GO" id="GO:0008270">
    <property type="term" value="F:zinc ion binding"/>
    <property type="evidence" value="ECO:0007669"/>
    <property type="project" value="InterPro"/>
</dbReference>
<keyword evidence="5" id="KW-0479">Metal-binding</keyword>
<keyword evidence="6" id="KW-0847">Vitamin C</keyword>
<evidence type="ECO:0000256" key="14">
    <source>
        <dbReference type="SAM" id="Phobius"/>
    </source>
</evidence>
<dbReference type="CDD" id="cd00191">
    <property type="entry name" value="TY"/>
    <property type="match status" value="1"/>
</dbReference>
<feature type="transmembrane region" description="Helical" evidence="14">
    <location>
        <begin position="1233"/>
        <end position="1253"/>
    </location>
</feature>
<evidence type="ECO:0000256" key="7">
    <source>
        <dbReference type="ARBA" id="ARBA00022964"/>
    </source>
</evidence>
<dbReference type="SMART" id="SM00702">
    <property type="entry name" value="P4Hc"/>
    <property type="match status" value="1"/>
</dbReference>
<keyword evidence="8" id="KW-0560">Oxidoreductase</keyword>
<keyword evidence="7" id="KW-0223">Dioxygenase</keyword>
<dbReference type="Pfam" id="PF19060">
    <property type="entry name" value="DVNP"/>
    <property type="match status" value="1"/>
</dbReference>
<dbReference type="EMBL" id="LSRX01001427">
    <property type="protein sequence ID" value="OLP79998.1"/>
    <property type="molecule type" value="Genomic_DNA"/>
</dbReference>
<evidence type="ECO:0000256" key="11">
    <source>
        <dbReference type="ARBA" id="ARBA00023242"/>
    </source>
</evidence>
<dbReference type="Pfam" id="PF05182">
    <property type="entry name" value="Fip1"/>
    <property type="match status" value="1"/>
</dbReference>
<feature type="domain" description="Thyroglobulin type-1" evidence="16">
    <location>
        <begin position="1713"/>
        <end position="1779"/>
    </location>
</feature>
<dbReference type="GO" id="GO:0005506">
    <property type="term" value="F:iron ion binding"/>
    <property type="evidence" value="ECO:0007669"/>
    <property type="project" value="InterPro"/>
</dbReference>
<feature type="domain" description="Fe2OG dioxygenase" evidence="17">
    <location>
        <begin position="1960"/>
        <end position="2056"/>
    </location>
</feature>
<dbReference type="InterPro" id="IPR005123">
    <property type="entry name" value="Oxoglu/Fe-dep_dioxygenase_dom"/>
</dbReference>
<feature type="domain" description="WWE" evidence="15">
    <location>
        <begin position="942"/>
        <end position="1032"/>
    </location>
</feature>